<sequence>MYELHAQTSTLWTLRAALNESHPISLRLQLDFLDFHNKAFQR</sequence>
<accession>C9LY87</accession>
<dbReference type="EMBL" id="ACKP02000050">
    <property type="protein sequence ID" value="EEX76281.1"/>
    <property type="molecule type" value="Genomic_DNA"/>
</dbReference>
<proteinExistence type="predicted"/>
<name>C9LY87_SELS3</name>
<comment type="caution">
    <text evidence="1">The sequence shown here is derived from an EMBL/GenBank/DDBJ whole genome shotgun (WGS) entry which is preliminary data.</text>
</comment>
<dbReference type="AlphaFoldDB" id="C9LY87"/>
<evidence type="ECO:0000313" key="2">
    <source>
        <dbReference type="Proteomes" id="UP000003505"/>
    </source>
</evidence>
<evidence type="ECO:0000313" key="1">
    <source>
        <dbReference type="EMBL" id="EEX76281.1"/>
    </source>
</evidence>
<dbReference type="Proteomes" id="UP000003505">
    <property type="component" value="Unassembled WGS sequence"/>
</dbReference>
<gene>
    <name evidence="1" type="ORF">SELSPUOL_02446</name>
</gene>
<organism evidence="1 2">
    <name type="scientific">Selenomonas sputigena (strain ATCC 35185 / DSM 20758 / CCUG 44933 / VPI D19B-28)</name>
    <dbReference type="NCBI Taxonomy" id="546271"/>
    <lineage>
        <taxon>Bacteria</taxon>
        <taxon>Bacillati</taxon>
        <taxon>Bacillota</taxon>
        <taxon>Negativicutes</taxon>
        <taxon>Selenomonadales</taxon>
        <taxon>Selenomonadaceae</taxon>
        <taxon>Selenomonas</taxon>
    </lineage>
</organism>
<protein>
    <submittedName>
        <fullName evidence="1">Uncharacterized protein</fullName>
    </submittedName>
</protein>
<reference evidence="1 2" key="1">
    <citation type="submission" date="2009-09" db="EMBL/GenBank/DDBJ databases">
        <authorList>
            <person name="Weinstock G."/>
            <person name="Sodergren E."/>
            <person name="Clifton S."/>
            <person name="Fulton L."/>
            <person name="Fulton B."/>
            <person name="Courtney L."/>
            <person name="Fronick C."/>
            <person name="Harrison M."/>
            <person name="Strong C."/>
            <person name="Farmer C."/>
            <person name="Delahaunty K."/>
            <person name="Markovic C."/>
            <person name="Hall O."/>
            <person name="Minx P."/>
            <person name="Tomlinson C."/>
            <person name="Mitreva M."/>
            <person name="Nelson J."/>
            <person name="Hou S."/>
            <person name="Wollam A."/>
            <person name="Pepin K.H."/>
            <person name="Johnson M."/>
            <person name="Bhonagiri V."/>
            <person name="Nash W.E."/>
            <person name="Warren W."/>
            <person name="Chinwalla A."/>
            <person name="Mardis E.R."/>
            <person name="Wilson R.K."/>
        </authorList>
    </citation>
    <scope>NUCLEOTIDE SEQUENCE [LARGE SCALE GENOMIC DNA]</scope>
    <source>
        <strain evidence="2">ATCC 35185 / DSM 20758 / VPI D19B-28</strain>
    </source>
</reference>